<evidence type="ECO:0000256" key="1">
    <source>
        <dbReference type="SAM" id="MobiDB-lite"/>
    </source>
</evidence>
<dbReference type="AlphaFoldDB" id="A0A6A5SV71"/>
<reference evidence="2" key="1">
    <citation type="journal article" date="2020" name="Stud. Mycol.">
        <title>101 Dothideomycetes genomes: a test case for predicting lifestyles and emergence of pathogens.</title>
        <authorList>
            <person name="Haridas S."/>
            <person name="Albert R."/>
            <person name="Binder M."/>
            <person name="Bloem J."/>
            <person name="Labutti K."/>
            <person name="Salamov A."/>
            <person name="Andreopoulos B."/>
            <person name="Baker S."/>
            <person name="Barry K."/>
            <person name="Bills G."/>
            <person name="Bluhm B."/>
            <person name="Cannon C."/>
            <person name="Castanera R."/>
            <person name="Culley D."/>
            <person name="Daum C."/>
            <person name="Ezra D."/>
            <person name="Gonzalez J."/>
            <person name="Henrissat B."/>
            <person name="Kuo A."/>
            <person name="Liang C."/>
            <person name="Lipzen A."/>
            <person name="Lutzoni F."/>
            <person name="Magnuson J."/>
            <person name="Mondo S."/>
            <person name="Nolan M."/>
            <person name="Ohm R."/>
            <person name="Pangilinan J."/>
            <person name="Park H.-J."/>
            <person name="Ramirez L."/>
            <person name="Alfaro M."/>
            <person name="Sun H."/>
            <person name="Tritt A."/>
            <person name="Yoshinaga Y."/>
            <person name="Zwiers L.-H."/>
            <person name="Turgeon B."/>
            <person name="Goodwin S."/>
            <person name="Spatafora J."/>
            <person name="Crous P."/>
            <person name="Grigoriev I."/>
        </authorList>
    </citation>
    <scope>NUCLEOTIDE SEQUENCE</scope>
    <source>
        <strain evidence="2">CBS 161.51</strain>
    </source>
</reference>
<feature type="compositionally biased region" description="Low complexity" evidence="1">
    <location>
        <begin position="38"/>
        <end position="65"/>
    </location>
</feature>
<accession>A0A6A5SV71</accession>
<evidence type="ECO:0000313" key="2">
    <source>
        <dbReference type="EMBL" id="KAF1943612.1"/>
    </source>
</evidence>
<gene>
    <name evidence="2" type="ORF">EJ02DRAFT_421045</name>
</gene>
<feature type="region of interest" description="Disordered" evidence="1">
    <location>
        <begin position="1"/>
        <end position="78"/>
    </location>
</feature>
<proteinExistence type="predicted"/>
<feature type="compositionally biased region" description="Polar residues" evidence="1">
    <location>
        <begin position="17"/>
        <end position="36"/>
    </location>
</feature>
<feature type="compositionally biased region" description="Polar residues" evidence="1">
    <location>
        <begin position="146"/>
        <end position="158"/>
    </location>
</feature>
<name>A0A6A5SV71_9PLEO</name>
<protein>
    <submittedName>
        <fullName evidence="2">Uncharacterized protein</fullName>
    </submittedName>
</protein>
<dbReference type="OrthoDB" id="3795337at2759"/>
<sequence>MASPQMSKPTRGAMAGSYSNPNRNGRTVSFHTSNTFEALATAAGSDGSSSTGSPTSSGGSASLLGRNEPRGAPVTQSQGHFDVQKLQAAQQLATPKTPQQVRRMNLRGNCTSPSFNSPPFNPSSHVYLQAAQQYRDGSPHKMTPNRLAQLQGSGNNLGAQVPQRRGSHASQTSDNWRSARSSSFGSTLRSPTTVSSADDPITTSLSGVPEACAVQELGFRQGQHDRGSSRKRIPTSPFAKRYDHIWADSYKLGTVYGGIPAARPAAATSASSHENFAWTVLINPYTQDLEHPNGTVDMEWARNICIMSLNCMNELIRVVCTRSNDWRKIVCDIPAAAQDAIVAFPDLLARYETLKDAARQALGGGLPMGY</sequence>
<evidence type="ECO:0000313" key="3">
    <source>
        <dbReference type="Proteomes" id="UP000800038"/>
    </source>
</evidence>
<dbReference type="EMBL" id="ML976023">
    <property type="protein sequence ID" value="KAF1943612.1"/>
    <property type="molecule type" value="Genomic_DNA"/>
</dbReference>
<feature type="compositionally biased region" description="Polar residues" evidence="1">
    <location>
        <begin position="168"/>
        <end position="202"/>
    </location>
</feature>
<keyword evidence="3" id="KW-1185">Reference proteome</keyword>
<dbReference type="Proteomes" id="UP000800038">
    <property type="component" value="Unassembled WGS sequence"/>
</dbReference>
<feature type="region of interest" description="Disordered" evidence="1">
    <location>
        <begin position="136"/>
        <end position="202"/>
    </location>
</feature>
<organism evidence="2 3">
    <name type="scientific">Clathrospora elynae</name>
    <dbReference type="NCBI Taxonomy" id="706981"/>
    <lineage>
        <taxon>Eukaryota</taxon>
        <taxon>Fungi</taxon>
        <taxon>Dikarya</taxon>
        <taxon>Ascomycota</taxon>
        <taxon>Pezizomycotina</taxon>
        <taxon>Dothideomycetes</taxon>
        <taxon>Pleosporomycetidae</taxon>
        <taxon>Pleosporales</taxon>
        <taxon>Diademaceae</taxon>
        <taxon>Clathrospora</taxon>
    </lineage>
</organism>